<keyword evidence="3" id="KW-1185">Reference proteome</keyword>
<dbReference type="AlphaFoldDB" id="A0A5B7KGW8"/>
<evidence type="ECO:0000313" key="3">
    <source>
        <dbReference type="Proteomes" id="UP000324222"/>
    </source>
</evidence>
<evidence type="ECO:0000256" key="1">
    <source>
        <dbReference type="SAM" id="MobiDB-lite"/>
    </source>
</evidence>
<comment type="caution">
    <text evidence="2">The sequence shown here is derived from an EMBL/GenBank/DDBJ whole genome shotgun (WGS) entry which is preliminary data.</text>
</comment>
<feature type="compositionally biased region" description="Basic and acidic residues" evidence="1">
    <location>
        <begin position="83"/>
        <end position="101"/>
    </location>
</feature>
<name>A0A5B7KGW8_PORTR</name>
<sequence length="139" mass="15782">MSRILLSPSQRHLQEFTARPVGQLNGRHRITPTRHCIWPSHLPESRPLLVTCREWRRGSGGRPWGWWRVGEVLLVADGLMLSGEERDREGGSAERDREGKTDTPNATYNSAFLDLWEQQEPLGRGDEDLALDLSLGRGD</sequence>
<proteinExistence type="predicted"/>
<dbReference type="Proteomes" id="UP000324222">
    <property type="component" value="Unassembled WGS sequence"/>
</dbReference>
<gene>
    <name evidence="2" type="ORF">E2C01_102275</name>
</gene>
<evidence type="ECO:0000313" key="2">
    <source>
        <dbReference type="EMBL" id="MPD06460.1"/>
    </source>
</evidence>
<accession>A0A5B7KGW8</accession>
<feature type="region of interest" description="Disordered" evidence="1">
    <location>
        <begin position="83"/>
        <end position="108"/>
    </location>
</feature>
<organism evidence="2 3">
    <name type="scientific">Portunus trituberculatus</name>
    <name type="common">Swimming crab</name>
    <name type="synonym">Neptunus trituberculatus</name>
    <dbReference type="NCBI Taxonomy" id="210409"/>
    <lineage>
        <taxon>Eukaryota</taxon>
        <taxon>Metazoa</taxon>
        <taxon>Ecdysozoa</taxon>
        <taxon>Arthropoda</taxon>
        <taxon>Crustacea</taxon>
        <taxon>Multicrustacea</taxon>
        <taxon>Malacostraca</taxon>
        <taxon>Eumalacostraca</taxon>
        <taxon>Eucarida</taxon>
        <taxon>Decapoda</taxon>
        <taxon>Pleocyemata</taxon>
        <taxon>Brachyura</taxon>
        <taxon>Eubrachyura</taxon>
        <taxon>Portunoidea</taxon>
        <taxon>Portunidae</taxon>
        <taxon>Portuninae</taxon>
        <taxon>Portunus</taxon>
    </lineage>
</organism>
<reference evidence="2 3" key="1">
    <citation type="submission" date="2019-05" db="EMBL/GenBank/DDBJ databases">
        <title>Another draft genome of Portunus trituberculatus and its Hox gene families provides insights of decapod evolution.</title>
        <authorList>
            <person name="Jeong J.-H."/>
            <person name="Song I."/>
            <person name="Kim S."/>
            <person name="Choi T."/>
            <person name="Kim D."/>
            <person name="Ryu S."/>
            <person name="Kim W."/>
        </authorList>
    </citation>
    <scope>NUCLEOTIDE SEQUENCE [LARGE SCALE GENOMIC DNA]</scope>
    <source>
        <tissue evidence="2">Muscle</tissue>
    </source>
</reference>
<protein>
    <submittedName>
        <fullName evidence="2">Uncharacterized protein</fullName>
    </submittedName>
</protein>
<dbReference type="EMBL" id="VSRR010151352">
    <property type="protein sequence ID" value="MPD06460.1"/>
    <property type="molecule type" value="Genomic_DNA"/>
</dbReference>